<evidence type="ECO:0000256" key="2">
    <source>
        <dbReference type="ARBA" id="ARBA00023002"/>
    </source>
</evidence>
<evidence type="ECO:0000313" key="5">
    <source>
        <dbReference type="Proteomes" id="UP000188604"/>
    </source>
</evidence>
<dbReference type="SUPFAM" id="SSF51735">
    <property type="entry name" value="NAD(P)-binding Rossmann-fold domains"/>
    <property type="match status" value="1"/>
</dbReference>
<dbReference type="PANTHER" id="PTHR43391:SF91">
    <property type="entry name" value="OS04G0390700 PROTEIN"/>
    <property type="match status" value="1"/>
</dbReference>
<organism evidence="4 5">
    <name type="scientific">Neoasaia chiangmaiensis</name>
    <dbReference type="NCBI Taxonomy" id="320497"/>
    <lineage>
        <taxon>Bacteria</taxon>
        <taxon>Pseudomonadati</taxon>
        <taxon>Pseudomonadota</taxon>
        <taxon>Alphaproteobacteria</taxon>
        <taxon>Acetobacterales</taxon>
        <taxon>Acetobacteraceae</taxon>
        <taxon>Neoasaia</taxon>
    </lineage>
</organism>
<dbReference type="InterPro" id="IPR002347">
    <property type="entry name" value="SDR_fam"/>
</dbReference>
<dbReference type="Proteomes" id="UP000188604">
    <property type="component" value="Chromosome"/>
</dbReference>
<name>A0A1U9KLH1_9PROT</name>
<dbReference type="GO" id="GO:0016491">
    <property type="term" value="F:oxidoreductase activity"/>
    <property type="evidence" value="ECO:0007669"/>
    <property type="project" value="UniProtKB-KW"/>
</dbReference>
<evidence type="ECO:0000256" key="1">
    <source>
        <dbReference type="ARBA" id="ARBA00006484"/>
    </source>
</evidence>
<dbReference type="InterPro" id="IPR036291">
    <property type="entry name" value="NAD(P)-bd_dom_sf"/>
</dbReference>
<accession>A0A1U9KLH1</accession>
<dbReference type="GO" id="GO:0005829">
    <property type="term" value="C:cytosol"/>
    <property type="evidence" value="ECO:0007669"/>
    <property type="project" value="TreeGrafter"/>
</dbReference>
<keyword evidence="2" id="KW-0560">Oxidoreductase</keyword>
<dbReference type="PRINTS" id="PR00080">
    <property type="entry name" value="SDRFAMILY"/>
</dbReference>
<dbReference type="Gene3D" id="3.40.50.720">
    <property type="entry name" value="NAD(P)-binding Rossmann-like Domain"/>
    <property type="match status" value="1"/>
</dbReference>
<dbReference type="PRINTS" id="PR00081">
    <property type="entry name" value="GDHRDH"/>
</dbReference>
<dbReference type="NCBIfam" id="NF006119">
    <property type="entry name" value="PRK08264.1-5"/>
    <property type="match status" value="1"/>
</dbReference>
<keyword evidence="5" id="KW-1185">Reference proteome</keyword>
<dbReference type="PANTHER" id="PTHR43391">
    <property type="entry name" value="RETINOL DEHYDROGENASE-RELATED"/>
    <property type="match status" value="1"/>
</dbReference>
<gene>
    <name evidence="4" type="ORF">A0U93_00310</name>
</gene>
<reference evidence="4 5" key="1">
    <citation type="submission" date="2016-03" db="EMBL/GenBank/DDBJ databases">
        <title>Acetic acid bacteria sequencing.</title>
        <authorList>
            <person name="Brandt J."/>
            <person name="Jakob F."/>
            <person name="Vogel R.F."/>
        </authorList>
    </citation>
    <scope>NUCLEOTIDE SEQUENCE [LARGE SCALE GENOMIC DNA]</scope>
    <source>
        <strain evidence="4 5">NBRC 101099</strain>
    </source>
</reference>
<sequence length="254" mass="27331">MENYRMTQPTDKTCRTLEDRVVLVTGANGGLGEEFVRQAVQRGARRVYAAARQLRAWDDARIVPLTLDITKADDIARAVASAPDCDLLINNAAIAPEADVLLQPEEETRRIFDTNFFGTLNVANAFAPVLGANGGGTMLNILSVAAWISIPTAYAASKAALWSATNGLRMALEGQNTQVIGLLVGMIDTPMTKNWNIPKSSAASIVTQAYDGIAAGALEILADDTTRDLKSKLNTKGEELYPWVHAQLRALMAS</sequence>
<comment type="similarity">
    <text evidence="1 3">Belongs to the short-chain dehydrogenases/reductases (SDR) family.</text>
</comment>
<proteinExistence type="inferred from homology"/>
<dbReference type="KEGG" id="nch:A0U93_00310"/>
<dbReference type="EMBL" id="CP014691">
    <property type="protein sequence ID" value="AQS86645.1"/>
    <property type="molecule type" value="Genomic_DNA"/>
</dbReference>
<dbReference type="STRING" id="320497.A0U93_00310"/>
<dbReference type="AlphaFoldDB" id="A0A1U9KLH1"/>
<evidence type="ECO:0000313" key="4">
    <source>
        <dbReference type="EMBL" id="AQS86645.1"/>
    </source>
</evidence>
<evidence type="ECO:0000256" key="3">
    <source>
        <dbReference type="RuleBase" id="RU000363"/>
    </source>
</evidence>
<protein>
    <submittedName>
        <fullName evidence="4">Short-chain dehydrogenase</fullName>
    </submittedName>
</protein>
<dbReference type="Pfam" id="PF00106">
    <property type="entry name" value="adh_short"/>
    <property type="match status" value="1"/>
</dbReference>